<evidence type="ECO:0000256" key="7">
    <source>
        <dbReference type="ARBA" id="ARBA00022723"/>
    </source>
</evidence>
<evidence type="ECO:0000256" key="8">
    <source>
        <dbReference type="ARBA" id="ARBA00022792"/>
    </source>
</evidence>
<dbReference type="PROSITE" id="PS50999">
    <property type="entry name" value="COX2_TM"/>
    <property type="match status" value="1"/>
</dbReference>
<comment type="subcellular location">
    <subcellularLocation>
        <location evidence="1 16">Mitochondrion inner membrane</location>
        <topology evidence="1 16">Multi-pass membrane protein</topology>
    </subcellularLocation>
</comment>
<sequence length="266" mass="30061">MKDQILQYIVGNQNPGLRLGLGAIICPRGGWLKDTPEPWQLGFQDAGSPVMEEIIFFHDQIMFILTIIMTTVFWVIVRALTTKHYHKYLFEGTLIEIIWTLIPAAILIFIAFPSLKLLYLMDEVIDPALTIKAIGHQWYWSYEYSDYGADTIEFDSYMVPTSDLSPGDLRLLEVDNRLIVPIQAQVRVLVTAADVLHSFAVPSLSVKIDAVPGRLNQTSFFIKRPGVFYGQCSEICGANHSFMPIVIEAVSLDKYINWVATQSESL</sequence>
<feature type="domain" description="Cytochrome oxidase subunit II copper A binding" evidence="18">
    <location>
        <begin position="126"/>
        <end position="261"/>
    </location>
</feature>
<feature type="domain" description="Cytochrome oxidase subunit II transmembrane region profile" evidence="19">
    <location>
        <begin position="35"/>
        <end position="125"/>
    </location>
</feature>
<evidence type="ECO:0000256" key="15">
    <source>
        <dbReference type="ARBA" id="ARBA00049512"/>
    </source>
</evidence>
<dbReference type="InterPro" id="IPR014222">
    <property type="entry name" value="Cyt_c_oxidase_su2"/>
</dbReference>
<organism evidence="20">
    <name type="scientific">Agelas schmidtii</name>
    <name type="common">Brown tubular sponge</name>
    <dbReference type="NCBI Taxonomy" id="2723817"/>
    <lineage>
        <taxon>Eukaryota</taxon>
        <taxon>Metazoa</taxon>
        <taxon>Porifera</taxon>
        <taxon>Demospongiae</taxon>
        <taxon>Heteroscleromorpha</taxon>
        <taxon>Agelasida</taxon>
        <taxon>Agelasidae</taxon>
        <taxon>Agelas</taxon>
    </lineage>
</organism>
<keyword evidence="11 16" id="KW-0249">Electron transport</keyword>
<dbReference type="AlphaFoldDB" id="I6LIM8"/>
<dbReference type="SUPFAM" id="SSF49503">
    <property type="entry name" value="Cupredoxins"/>
    <property type="match status" value="1"/>
</dbReference>
<evidence type="ECO:0000256" key="1">
    <source>
        <dbReference type="ARBA" id="ARBA00004448"/>
    </source>
</evidence>
<dbReference type="GO" id="GO:0004129">
    <property type="term" value="F:cytochrome-c oxidase activity"/>
    <property type="evidence" value="ECO:0007669"/>
    <property type="project" value="UniProtKB-EC"/>
</dbReference>
<dbReference type="Gene3D" id="2.60.40.420">
    <property type="entry name" value="Cupredoxins - blue copper proteins"/>
    <property type="match status" value="1"/>
</dbReference>
<evidence type="ECO:0000256" key="9">
    <source>
        <dbReference type="ARBA" id="ARBA00022842"/>
    </source>
</evidence>
<dbReference type="EMBL" id="EU237475">
    <property type="protein sequence ID" value="ABW83909.1"/>
    <property type="molecule type" value="Genomic_DNA"/>
</dbReference>
<dbReference type="InterPro" id="IPR001505">
    <property type="entry name" value="Copper_CuA"/>
</dbReference>
<keyword evidence="8 16" id="KW-0999">Mitochondrion inner membrane</keyword>
<keyword evidence="6 16" id="KW-0812">Transmembrane</keyword>
<evidence type="ECO:0000256" key="13">
    <source>
        <dbReference type="ARBA" id="ARBA00023008"/>
    </source>
</evidence>
<dbReference type="SUPFAM" id="SSF81464">
    <property type="entry name" value="Cytochrome c oxidase subunit II-like, transmembrane region"/>
    <property type="match status" value="1"/>
</dbReference>
<evidence type="ECO:0000313" key="20">
    <source>
        <dbReference type="EMBL" id="ABW83909.1"/>
    </source>
</evidence>
<gene>
    <name evidence="20" type="primary">cox2</name>
</gene>
<name>I6LIM8_AGESC</name>
<dbReference type="GO" id="GO:0005507">
    <property type="term" value="F:copper ion binding"/>
    <property type="evidence" value="ECO:0007669"/>
    <property type="project" value="InterPro"/>
</dbReference>
<reference evidence="20" key="1">
    <citation type="submission" date="2007-10" db="EMBL/GenBank/DDBJ databases">
        <title>Reconstructing Ordinal Relationships in the Demospongiae Using Mitochondrial Genomic Data.</title>
        <authorList>
            <person name="Lavrov D.V."/>
            <person name="Wang X."/>
            <person name="Kelly M."/>
        </authorList>
    </citation>
    <scope>NUCLEOTIDE SEQUENCE</scope>
</reference>
<geneLocation type="mitochondrion" evidence="20"/>
<dbReference type="GO" id="GO:0005743">
    <property type="term" value="C:mitochondrial inner membrane"/>
    <property type="evidence" value="ECO:0007669"/>
    <property type="project" value="UniProtKB-SubCell"/>
</dbReference>
<evidence type="ECO:0000256" key="16">
    <source>
        <dbReference type="RuleBase" id="RU000457"/>
    </source>
</evidence>
<comment type="cofactor">
    <cofactor evidence="16">
        <name>Cu cation</name>
        <dbReference type="ChEBI" id="CHEBI:23378"/>
    </cofactor>
    <text evidence="16">Binds a copper A center.</text>
</comment>
<keyword evidence="7 16" id="KW-0479">Metal-binding</keyword>
<feature type="transmembrane region" description="Helical" evidence="17">
    <location>
        <begin position="93"/>
        <end position="112"/>
    </location>
</feature>
<evidence type="ECO:0000256" key="3">
    <source>
        <dbReference type="ARBA" id="ARBA00015946"/>
    </source>
</evidence>
<dbReference type="GO" id="GO:0042773">
    <property type="term" value="P:ATP synthesis coupled electron transport"/>
    <property type="evidence" value="ECO:0007669"/>
    <property type="project" value="TreeGrafter"/>
</dbReference>
<protein>
    <recommendedName>
        <fullName evidence="3 16">Cytochrome c oxidase subunit 2</fullName>
    </recommendedName>
</protein>
<comment type="catalytic activity">
    <reaction evidence="15">
        <text>4 Fe(II)-[cytochrome c] + O2 + 8 H(+)(in) = 4 Fe(III)-[cytochrome c] + 2 H2O + 4 H(+)(out)</text>
        <dbReference type="Rhea" id="RHEA:11436"/>
        <dbReference type="Rhea" id="RHEA-COMP:10350"/>
        <dbReference type="Rhea" id="RHEA-COMP:14399"/>
        <dbReference type="ChEBI" id="CHEBI:15377"/>
        <dbReference type="ChEBI" id="CHEBI:15378"/>
        <dbReference type="ChEBI" id="CHEBI:15379"/>
        <dbReference type="ChEBI" id="CHEBI:29033"/>
        <dbReference type="ChEBI" id="CHEBI:29034"/>
        <dbReference type="EC" id="7.1.1.9"/>
    </reaction>
    <physiologicalReaction direction="left-to-right" evidence="15">
        <dbReference type="Rhea" id="RHEA:11437"/>
    </physiologicalReaction>
</comment>
<dbReference type="Gene3D" id="1.10.287.90">
    <property type="match status" value="1"/>
</dbReference>
<dbReference type="InterPro" id="IPR008972">
    <property type="entry name" value="Cupredoxin"/>
</dbReference>
<dbReference type="Pfam" id="PF02790">
    <property type="entry name" value="COX2_TM"/>
    <property type="match status" value="1"/>
</dbReference>
<dbReference type="InterPro" id="IPR034210">
    <property type="entry name" value="CcO_II_C"/>
</dbReference>
<comment type="function">
    <text evidence="16">Component of the cytochrome c oxidase, the last enzyme in the mitochondrial electron transport chain which drives oxidative phosphorylation. The respiratory chain contains 3 multisubunit complexes succinate dehydrogenase (complex II, CII), ubiquinol-cytochrome c oxidoreductase (cytochrome b-c1 complex, complex III, CIII) and cytochrome c oxidase (complex IV, CIV), that cooperate to transfer electrons derived from NADH and succinate to molecular oxygen, creating an electrochemical gradient over the inner membrane that drives transmembrane transport and the ATP synthase. Cytochrome c oxidase is the component of the respiratory chain that catalyzes the reduction of oxygen to water. Electrons originating from reduced cytochrome c in the intermembrane space (IMS) are transferred via the dinuclear copper A center (CU(A)) of subunit 2 and heme A of subunit 1 to the active site in subunit 1, a binuclear center (BNC) formed by heme A3 and copper B (CU(B)). The BNC reduces molecular oxygen to 2 water molecules using 4 electrons from cytochrome c in the IMS and 4 protons from the mitochondrial matrix.</text>
</comment>
<keyword evidence="14 16" id="KW-0472">Membrane</keyword>
<dbReference type="GO" id="GO:0016491">
    <property type="term" value="F:oxidoreductase activity"/>
    <property type="evidence" value="ECO:0007669"/>
    <property type="project" value="InterPro"/>
</dbReference>
<dbReference type="InterPro" id="IPR002429">
    <property type="entry name" value="CcO_II-like_C"/>
</dbReference>
<keyword evidence="16 20" id="KW-0496">Mitochondrion</keyword>
<keyword evidence="12 17" id="KW-1133">Transmembrane helix</keyword>
<evidence type="ECO:0000256" key="11">
    <source>
        <dbReference type="ARBA" id="ARBA00022982"/>
    </source>
</evidence>
<evidence type="ECO:0000256" key="12">
    <source>
        <dbReference type="ARBA" id="ARBA00022989"/>
    </source>
</evidence>
<dbReference type="PROSITE" id="PS50857">
    <property type="entry name" value="COX2_CUA"/>
    <property type="match status" value="1"/>
</dbReference>
<evidence type="ECO:0000259" key="19">
    <source>
        <dbReference type="PROSITE" id="PS50999"/>
    </source>
</evidence>
<dbReference type="PANTHER" id="PTHR22888:SF9">
    <property type="entry name" value="CYTOCHROME C OXIDASE SUBUNIT 2"/>
    <property type="match status" value="1"/>
</dbReference>
<dbReference type="RefSeq" id="YP_001648616.1">
    <property type="nucleotide sequence ID" value="NC_010213.1"/>
</dbReference>
<dbReference type="InterPro" id="IPR011759">
    <property type="entry name" value="Cyt_c_oxidase_su2_TM_dom"/>
</dbReference>
<evidence type="ECO:0000256" key="10">
    <source>
        <dbReference type="ARBA" id="ARBA00022967"/>
    </source>
</evidence>
<dbReference type="Pfam" id="PF00116">
    <property type="entry name" value="COX2"/>
    <property type="match status" value="1"/>
</dbReference>
<keyword evidence="5 16" id="KW-0679">Respiratory chain</keyword>
<dbReference type="PRINTS" id="PR01166">
    <property type="entry name" value="CYCOXIDASEII"/>
</dbReference>
<evidence type="ECO:0000256" key="5">
    <source>
        <dbReference type="ARBA" id="ARBA00022660"/>
    </source>
</evidence>
<comment type="similarity">
    <text evidence="2 16">Belongs to the cytochrome c oxidase subunit 2 family.</text>
</comment>
<keyword evidence="9" id="KW-0460">Magnesium</keyword>
<dbReference type="FunFam" id="2.60.40.420:FF:000001">
    <property type="entry name" value="Cytochrome c oxidase subunit 2"/>
    <property type="match status" value="1"/>
</dbReference>
<keyword evidence="10" id="KW-1278">Translocase</keyword>
<evidence type="ECO:0000256" key="4">
    <source>
        <dbReference type="ARBA" id="ARBA00022448"/>
    </source>
</evidence>
<dbReference type="CDD" id="cd13912">
    <property type="entry name" value="CcO_II_C"/>
    <property type="match status" value="1"/>
</dbReference>
<feature type="transmembrane region" description="Helical" evidence="17">
    <location>
        <begin position="61"/>
        <end position="81"/>
    </location>
</feature>
<evidence type="ECO:0000259" key="18">
    <source>
        <dbReference type="PROSITE" id="PS50857"/>
    </source>
</evidence>
<dbReference type="InterPro" id="IPR045187">
    <property type="entry name" value="CcO_II"/>
</dbReference>
<dbReference type="PROSITE" id="PS00078">
    <property type="entry name" value="COX2"/>
    <property type="match status" value="1"/>
</dbReference>
<accession>I6LIM8</accession>
<dbReference type="GeneID" id="5846674"/>
<evidence type="ECO:0000256" key="17">
    <source>
        <dbReference type="SAM" id="Phobius"/>
    </source>
</evidence>
<keyword evidence="4 16" id="KW-0813">Transport</keyword>
<evidence type="ECO:0000256" key="14">
    <source>
        <dbReference type="ARBA" id="ARBA00023136"/>
    </source>
</evidence>
<keyword evidence="13 16" id="KW-0186">Copper</keyword>
<evidence type="ECO:0000256" key="2">
    <source>
        <dbReference type="ARBA" id="ARBA00007866"/>
    </source>
</evidence>
<dbReference type="PANTHER" id="PTHR22888">
    <property type="entry name" value="CYTOCHROME C OXIDASE, SUBUNIT II"/>
    <property type="match status" value="1"/>
</dbReference>
<dbReference type="NCBIfam" id="TIGR02866">
    <property type="entry name" value="CoxB"/>
    <property type="match status" value="1"/>
</dbReference>
<evidence type="ECO:0000256" key="6">
    <source>
        <dbReference type="ARBA" id="ARBA00022692"/>
    </source>
</evidence>
<dbReference type="InterPro" id="IPR036257">
    <property type="entry name" value="Cyt_c_oxidase_su2_TM_sf"/>
</dbReference>
<proteinExistence type="inferred from homology"/>